<dbReference type="AlphaFoldDB" id="A0A517NNC0"/>
<gene>
    <name evidence="1" type="ORF">K239x_05670</name>
</gene>
<dbReference type="Proteomes" id="UP000319817">
    <property type="component" value="Chromosome"/>
</dbReference>
<keyword evidence="2" id="KW-1185">Reference proteome</keyword>
<proteinExistence type="predicted"/>
<name>A0A517NNC0_9BACT</name>
<dbReference type="EMBL" id="CP036526">
    <property type="protein sequence ID" value="QDT08627.1"/>
    <property type="molecule type" value="Genomic_DNA"/>
</dbReference>
<evidence type="ECO:0000313" key="1">
    <source>
        <dbReference type="EMBL" id="QDT08627.1"/>
    </source>
</evidence>
<protein>
    <submittedName>
        <fullName evidence="1">Uncharacterized protein</fullName>
    </submittedName>
</protein>
<accession>A0A517NNC0</accession>
<organism evidence="1 2">
    <name type="scientific">Stieleria marina</name>
    <dbReference type="NCBI Taxonomy" id="1930275"/>
    <lineage>
        <taxon>Bacteria</taxon>
        <taxon>Pseudomonadati</taxon>
        <taxon>Planctomycetota</taxon>
        <taxon>Planctomycetia</taxon>
        <taxon>Pirellulales</taxon>
        <taxon>Pirellulaceae</taxon>
        <taxon>Stieleria</taxon>
    </lineage>
</organism>
<sequence>MSGGAASVWLVRVSSDRWDATILEASKVSSTAKDGQIAGFDTFATIRHQKIEAKPFLNSREAGV</sequence>
<evidence type="ECO:0000313" key="2">
    <source>
        <dbReference type="Proteomes" id="UP000319817"/>
    </source>
</evidence>
<reference evidence="1 2" key="1">
    <citation type="submission" date="2019-02" db="EMBL/GenBank/DDBJ databases">
        <title>Deep-cultivation of Planctomycetes and their phenomic and genomic characterization uncovers novel biology.</title>
        <authorList>
            <person name="Wiegand S."/>
            <person name="Jogler M."/>
            <person name="Boedeker C."/>
            <person name="Pinto D."/>
            <person name="Vollmers J."/>
            <person name="Rivas-Marin E."/>
            <person name="Kohn T."/>
            <person name="Peeters S.H."/>
            <person name="Heuer A."/>
            <person name="Rast P."/>
            <person name="Oberbeckmann S."/>
            <person name="Bunk B."/>
            <person name="Jeske O."/>
            <person name="Meyerdierks A."/>
            <person name="Storesund J.E."/>
            <person name="Kallscheuer N."/>
            <person name="Luecker S."/>
            <person name="Lage O.M."/>
            <person name="Pohl T."/>
            <person name="Merkel B.J."/>
            <person name="Hornburger P."/>
            <person name="Mueller R.-W."/>
            <person name="Bruemmer F."/>
            <person name="Labrenz M."/>
            <person name="Spormann A.M."/>
            <person name="Op den Camp H."/>
            <person name="Overmann J."/>
            <person name="Amann R."/>
            <person name="Jetten M.S.M."/>
            <person name="Mascher T."/>
            <person name="Medema M.H."/>
            <person name="Devos D.P."/>
            <person name="Kaster A.-K."/>
            <person name="Ovreas L."/>
            <person name="Rohde M."/>
            <person name="Galperin M.Y."/>
            <person name="Jogler C."/>
        </authorList>
    </citation>
    <scope>NUCLEOTIDE SEQUENCE [LARGE SCALE GENOMIC DNA]</scope>
    <source>
        <strain evidence="1 2">K23_9</strain>
    </source>
</reference>